<reference evidence="3" key="2">
    <citation type="journal article" date="2020" name="Microorganisms">
        <title>Osmotic Adaptation and Compatible Solute Biosynthesis of Phototrophic Bacteria as Revealed from Genome Analyses.</title>
        <authorList>
            <person name="Imhoff J.F."/>
            <person name="Rahn T."/>
            <person name="Kunzel S."/>
            <person name="Keller A."/>
            <person name="Neulinger S.C."/>
        </authorList>
    </citation>
    <scope>NUCLEOTIDE SEQUENCE</scope>
    <source>
        <strain evidence="3">IM 151</strain>
    </source>
</reference>
<dbReference type="InterPro" id="IPR002645">
    <property type="entry name" value="STAS_dom"/>
</dbReference>
<sequence>MSPQDLSGAHSRLAGPAVRPKGAPVSPPLCIDGELTIYRASELRESLLAALATLDPGADLELDLGGVTDMDSAGVQLLMAAQRSAAAADSRLSLAATSPAVADVLATLGLTAHFDVSSSRTPA</sequence>
<dbReference type="PROSITE" id="PS50801">
    <property type="entry name" value="STAS"/>
    <property type="match status" value="1"/>
</dbReference>
<dbReference type="SUPFAM" id="SSF52091">
    <property type="entry name" value="SpoIIaa-like"/>
    <property type="match status" value="1"/>
</dbReference>
<dbReference type="PANTHER" id="PTHR35849:SF2">
    <property type="entry name" value="BLR2341 PROTEIN"/>
    <property type="match status" value="1"/>
</dbReference>
<organism evidence="3 4">
    <name type="scientific">Rubrivivax gelatinosus</name>
    <name type="common">Rhodocyclus gelatinosus</name>
    <name type="synonym">Rhodopseudomonas gelatinosa</name>
    <dbReference type="NCBI Taxonomy" id="28068"/>
    <lineage>
        <taxon>Bacteria</taxon>
        <taxon>Pseudomonadati</taxon>
        <taxon>Pseudomonadota</taxon>
        <taxon>Betaproteobacteria</taxon>
        <taxon>Burkholderiales</taxon>
        <taxon>Sphaerotilaceae</taxon>
        <taxon>Rubrivivax</taxon>
    </lineage>
</organism>
<dbReference type="InterPro" id="IPR036513">
    <property type="entry name" value="STAS_dom_sf"/>
</dbReference>
<proteinExistence type="predicted"/>
<comment type="caution">
    <text evidence="3">The sequence shown here is derived from an EMBL/GenBank/DDBJ whole genome shotgun (WGS) entry which is preliminary data.</text>
</comment>
<evidence type="ECO:0000313" key="4">
    <source>
        <dbReference type="Proteomes" id="UP001041814"/>
    </source>
</evidence>
<dbReference type="Proteomes" id="UP001041814">
    <property type="component" value="Unassembled WGS sequence"/>
</dbReference>
<name>A0ABS1DTI4_RUBGE</name>
<reference evidence="3" key="1">
    <citation type="submission" date="2017-08" db="EMBL/GenBank/DDBJ databases">
        <authorList>
            <person name="Imhoff J.F."/>
            <person name="Rahn T."/>
            <person name="Kuenzel S."/>
            <person name="Neulinger S.C."/>
        </authorList>
    </citation>
    <scope>NUCLEOTIDE SEQUENCE</scope>
    <source>
        <strain evidence="3">IM 151</strain>
    </source>
</reference>
<dbReference type="EMBL" id="NRRU01000027">
    <property type="protein sequence ID" value="MBK1712915.1"/>
    <property type="molecule type" value="Genomic_DNA"/>
</dbReference>
<dbReference type="Gene3D" id="3.30.750.24">
    <property type="entry name" value="STAS domain"/>
    <property type="match status" value="1"/>
</dbReference>
<protein>
    <recommendedName>
        <fullName evidence="2">STAS domain-containing protein</fullName>
    </recommendedName>
</protein>
<dbReference type="PANTHER" id="PTHR35849">
    <property type="entry name" value="BLR2341 PROTEIN"/>
    <property type="match status" value="1"/>
</dbReference>
<keyword evidence="4" id="KW-1185">Reference proteome</keyword>
<gene>
    <name evidence="3" type="ORF">CKO43_09000</name>
</gene>
<dbReference type="InterPro" id="IPR058548">
    <property type="entry name" value="MlaB-like_STAS"/>
</dbReference>
<accession>A0ABS1DTI4</accession>
<evidence type="ECO:0000259" key="2">
    <source>
        <dbReference type="PROSITE" id="PS50801"/>
    </source>
</evidence>
<dbReference type="CDD" id="cd07043">
    <property type="entry name" value="STAS_anti-anti-sigma_factors"/>
    <property type="match status" value="1"/>
</dbReference>
<evidence type="ECO:0000313" key="3">
    <source>
        <dbReference type="EMBL" id="MBK1712915.1"/>
    </source>
</evidence>
<dbReference type="Pfam" id="PF13466">
    <property type="entry name" value="STAS_2"/>
    <property type="match status" value="1"/>
</dbReference>
<evidence type="ECO:0000256" key="1">
    <source>
        <dbReference type="SAM" id="MobiDB-lite"/>
    </source>
</evidence>
<feature type="region of interest" description="Disordered" evidence="1">
    <location>
        <begin position="1"/>
        <end position="26"/>
    </location>
</feature>
<feature type="domain" description="STAS" evidence="2">
    <location>
        <begin position="31"/>
        <end position="123"/>
    </location>
</feature>
<dbReference type="InterPro" id="IPR052746">
    <property type="entry name" value="MlaB_ABC_Transporter"/>
</dbReference>